<dbReference type="Pfam" id="PF07690">
    <property type="entry name" value="MFS_1"/>
    <property type="match status" value="1"/>
</dbReference>
<keyword evidence="4" id="KW-0812">Transmembrane</keyword>
<feature type="transmembrane region" description="Helical" evidence="4">
    <location>
        <begin position="346"/>
        <end position="366"/>
    </location>
</feature>
<comment type="similarity">
    <text evidence="2">Belongs to the major facilitator superfamily. Monocarboxylate porter (TC 2.A.1.13) family.</text>
</comment>
<accession>A0A6A7ASC1</accession>
<comment type="subcellular location">
    <subcellularLocation>
        <location evidence="1">Membrane</location>
        <topology evidence="1">Multi-pass membrane protein</topology>
    </subcellularLocation>
</comment>
<feature type="transmembrane region" description="Helical" evidence="4">
    <location>
        <begin position="314"/>
        <end position="334"/>
    </location>
</feature>
<dbReference type="GO" id="GO:0016020">
    <property type="term" value="C:membrane"/>
    <property type="evidence" value="ECO:0007669"/>
    <property type="project" value="UniProtKB-SubCell"/>
</dbReference>
<dbReference type="Proteomes" id="UP000799423">
    <property type="component" value="Unassembled WGS sequence"/>
</dbReference>
<evidence type="ECO:0000313" key="6">
    <source>
        <dbReference type="Proteomes" id="UP000799423"/>
    </source>
</evidence>
<proteinExistence type="inferred from homology"/>
<dbReference type="OrthoDB" id="6499973at2759"/>
<keyword evidence="6" id="KW-1185">Reference proteome</keyword>
<keyword evidence="4" id="KW-1133">Transmembrane helix</keyword>
<dbReference type="PANTHER" id="PTHR11360:SF130">
    <property type="entry name" value="MAJOR FACILITATOR SUPERFAMILY (MFS) PROFILE DOMAIN-CONTAINING PROTEIN-RELATED"/>
    <property type="match status" value="1"/>
</dbReference>
<feature type="transmembrane region" description="Helical" evidence="4">
    <location>
        <begin position="372"/>
        <end position="396"/>
    </location>
</feature>
<dbReference type="InterPro" id="IPR036259">
    <property type="entry name" value="MFS_trans_sf"/>
</dbReference>
<feature type="transmembrane region" description="Helical" evidence="4">
    <location>
        <begin position="79"/>
        <end position="99"/>
    </location>
</feature>
<name>A0A6A7ASC1_9PLEO</name>
<dbReference type="InterPro" id="IPR050327">
    <property type="entry name" value="Proton-linked_MCT"/>
</dbReference>
<evidence type="ECO:0000256" key="2">
    <source>
        <dbReference type="ARBA" id="ARBA00006727"/>
    </source>
</evidence>
<dbReference type="GO" id="GO:0022857">
    <property type="term" value="F:transmembrane transporter activity"/>
    <property type="evidence" value="ECO:0007669"/>
    <property type="project" value="InterPro"/>
</dbReference>
<dbReference type="EMBL" id="MU006355">
    <property type="protein sequence ID" value="KAF2845058.1"/>
    <property type="molecule type" value="Genomic_DNA"/>
</dbReference>
<dbReference type="PANTHER" id="PTHR11360">
    <property type="entry name" value="MONOCARBOXYLATE TRANSPORTER"/>
    <property type="match status" value="1"/>
</dbReference>
<evidence type="ECO:0000256" key="4">
    <source>
        <dbReference type="SAM" id="Phobius"/>
    </source>
</evidence>
<gene>
    <name evidence="5" type="ORF">T440DRAFT_284145</name>
</gene>
<reference evidence="5" key="1">
    <citation type="submission" date="2020-01" db="EMBL/GenBank/DDBJ databases">
        <authorList>
            <consortium name="DOE Joint Genome Institute"/>
            <person name="Haridas S."/>
            <person name="Albert R."/>
            <person name="Binder M."/>
            <person name="Bloem J."/>
            <person name="Labutti K."/>
            <person name="Salamov A."/>
            <person name="Andreopoulos B."/>
            <person name="Baker S.E."/>
            <person name="Barry K."/>
            <person name="Bills G."/>
            <person name="Bluhm B.H."/>
            <person name="Cannon C."/>
            <person name="Castanera R."/>
            <person name="Culley D.E."/>
            <person name="Daum C."/>
            <person name="Ezra D."/>
            <person name="Gonzalez J.B."/>
            <person name="Henrissat B."/>
            <person name="Kuo A."/>
            <person name="Liang C."/>
            <person name="Lipzen A."/>
            <person name="Lutzoni F."/>
            <person name="Magnuson J."/>
            <person name="Mondo S."/>
            <person name="Nolan M."/>
            <person name="Ohm R."/>
            <person name="Pangilinan J."/>
            <person name="Park H.-J."/>
            <person name="Ramirez L."/>
            <person name="Alfaro M."/>
            <person name="Sun H."/>
            <person name="Tritt A."/>
            <person name="Yoshinaga Y."/>
            <person name="Zwiers L.-H."/>
            <person name="Turgeon B.G."/>
            <person name="Goodwin S.B."/>
            <person name="Spatafora J.W."/>
            <person name="Crous P.W."/>
            <person name="Grigoriev I.V."/>
        </authorList>
    </citation>
    <scope>NUCLEOTIDE SEQUENCE</scope>
    <source>
        <strain evidence="5">IPT5</strain>
    </source>
</reference>
<feature type="region of interest" description="Disordered" evidence="3">
    <location>
        <begin position="1"/>
        <end position="21"/>
    </location>
</feature>
<feature type="transmembrane region" description="Helical" evidence="4">
    <location>
        <begin position="119"/>
        <end position="138"/>
    </location>
</feature>
<feature type="transmembrane region" description="Helical" evidence="4">
    <location>
        <begin position="281"/>
        <end position="302"/>
    </location>
</feature>
<evidence type="ECO:0000256" key="1">
    <source>
        <dbReference type="ARBA" id="ARBA00004141"/>
    </source>
</evidence>
<feature type="transmembrane region" description="Helical" evidence="4">
    <location>
        <begin position="174"/>
        <end position="196"/>
    </location>
</feature>
<sequence length="471" mass="51233">MFRIQTREEDQGKAISIGEKTESDISDDIVVLDDNEPQHRPSAEISRTVSKRSTALARVASRITTRSIKDPGPPPDGGIQAWTQVLCAWFAVLNSWGFVNSFGAFQPYYESILPEPASAISWIGSLQACLMFSIGMFSGRALDRGWFKPTVALGIGFQLLGIFTMSLANNYWQLLLTQGLCTGLGGGILFVPIMGLCSTYFSSHRGMALGIVTSGNAAGGIIYPVVVRQLLPKIGFGWTVRVLGFINVASLAIVIAFMKPRLPPRKTGPLVDWEAFRDHPYCLHVLGVCFLMPPVYCVFYYIATFARDTLDMPYTSSLNLVMILNGVGLPARVLPGYIADRFIGVLNVLIICLFGNIIILWSWLSVKTIPTYYAWTVCYGLLAAAFQSLFPTTVAAYSTDITKTGTRLGMAFSVIGLSALVGGPISGALLQAADGDYTVPIAWASSSTVVGTVMCVTARCMKFGWKVWVRC</sequence>
<evidence type="ECO:0000313" key="5">
    <source>
        <dbReference type="EMBL" id="KAF2845058.1"/>
    </source>
</evidence>
<dbReference type="AlphaFoldDB" id="A0A6A7ASC1"/>
<dbReference type="SUPFAM" id="SSF103473">
    <property type="entry name" value="MFS general substrate transporter"/>
    <property type="match status" value="1"/>
</dbReference>
<dbReference type="InterPro" id="IPR011701">
    <property type="entry name" value="MFS"/>
</dbReference>
<keyword evidence="4" id="KW-0472">Membrane</keyword>
<dbReference type="Gene3D" id="1.20.1250.20">
    <property type="entry name" value="MFS general substrate transporter like domains"/>
    <property type="match status" value="1"/>
</dbReference>
<feature type="transmembrane region" description="Helical" evidence="4">
    <location>
        <begin position="238"/>
        <end position="260"/>
    </location>
</feature>
<protein>
    <submittedName>
        <fullName evidence="5">MFS general substrate transporter</fullName>
    </submittedName>
</protein>
<feature type="compositionally biased region" description="Basic and acidic residues" evidence="3">
    <location>
        <begin position="1"/>
        <end position="12"/>
    </location>
</feature>
<feature type="transmembrane region" description="Helical" evidence="4">
    <location>
        <begin position="408"/>
        <end position="429"/>
    </location>
</feature>
<feature type="transmembrane region" description="Helical" evidence="4">
    <location>
        <begin position="150"/>
        <end position="168"/>
    </location>
</feature>
<feature type="transmembrane region" description="Helical" evidence="4">
    <location>
        <begin position="208"/>
        <end position="226"/>
    </location>
</feature>
<organism evidence="5 6">
    <name type="scientific">Plenodomus tracheiphilus IPT5</name>
    <dbReference type="NCBI Taxonomy" id="1408161"/>
    <lineage>
        <taxon>Eukaryota</taxon>
        <taxon>Fungi</taxon>
        <taxon>Dikarya</taxon>
        <taxon>Ascomycota</taxon>
        <taxon>Pezizomycotina</taxon>
        <taxon>Dothideomycetes</taxon>
        <taxon>Pleosporomycetidae</taxon>
        <taxon>Pleosporales</taxon>
        <taxon>Pleosporineae</taxon>
        <taxon>Leptosphaeriaceae</taxon>
        <taxon>Plenodomus</taxon>
    </lineage>
</organism>
<feature type="transmembrane region" description="Helical" evidence="4">
    <location>
        <begin position="441"/>
        <end position="461"/>
    </location>
</feature>
<evidence type="ECO:0000256" key="3">
    <source>
        <dbReference type="SAM" id="MobiDB-lite"/>
    </source>
</evidence>